<keyword evidence="3" id="KW-1185">Reference proteome</keyword>
<dbReference type="Proteomes" id="UP000807469">
    <property type="component" value="Unassembled WGS sequence"/>
</dbReference>
<dbReference type="EMBL" id="MU155134">
    <property type="protein sequence ID" value="KAF9485598.1"/>
    <property type="molecule type" value="Genomic_DNA"/>
</dbReference>
<comment type="caution">
    <text evidence="2">The sequence shown here is derived from an EMBL/GenBank/DDBJ whole genome shotgun (WGS) entry which is preliminary data.</text>
</comment>
<dbReference type="AlphaFoldDB" id="A0A9P5ZCL1"/>
<dbReference type="OrthoDB" id="3224257at2759"/>
<feature type="compositionally biased region" description="Polar residues" evidence="1">
    <location>
        <begin position="191"/>
        <end position="202"/>
    </location>
</feature>
<feature type="region of interest" description="Disordered" evidence="1">
    <location>
        <begin position="128"/>
        <end position="156"/>
    </location>
</feature>
<feature type="region of interest" description="Disordered" evidence="1">
    <location>
        <begin position="335"/>
        <end position="363"/>
    </location>
</feature>
<protein>
    <submittedName>
        <fullName evidence="2">Uncharacterized protein</fullName>
    </submittedName>
</protein>
<evidence type="ECO:0000256" key="1">
    <source>
        <dbReference type="SAM" id="MobiDB-lite"/>
    </source>
</evidence>
<feature type="compositionally biased region" description="Low complexity" evidence="1">
    <location>
        <begin position="405"/>
        <end position="438"/>
    </location>
</feature>
<accession>A0A9P5ZCL1</accession>
<gene>
    <name evidence="2" type="ORF">BDN70DRAFT_532519</name>
</gene>
<organism evidence="2 3">
    <name type="scientific">Pholiota conissans</name>
    <dbReference type="NCBI Taxonomy" id="109636"/>
    <lineage>
        <taxon>Eukaryota</taxon>
        <taxon>Fungi</taxon>
        <taxon>Dikarya</taxon>
        <taxon>Basidiomycota</taxon>
        <taxon>Agaricomycotina</taxon>
        <taxon>Agaricomycetes</taxon>
        <taxon>Agaricomycetidae</taxon>
        <taxon>Agaricales</taxon>
        <taxon>Agaricineae</taxon>
        <taxon>Strophariaceae</taxon>
        <taxon>Pholiota</taxon>
    </lineage>
</organism>
<feature type="region of interest" description="Disordered" evidence="1">
    <location>
        <begin position="382"/>
        <end position="459"/>
    </location>
</feature>
<sequence length="733" mass="80623">MLLKLIPASQEPTIHFSLSFAELPSTLPTPSAWTAQLSHLMHEDLEVPATLHSLDRAAGIPSLLEEVTLDVERKEIRCRYVDGSYEMIAFGLRGPRNEQRLKDALASIVRDVRESTLEDERVMKAREWERQRTRSASVSAASALPSKTGRQGKHKKQRSLFMHIVSCVGSIINITSPSTSTHPSLPFYARPNSSRSSTSTLPATAMADGPSSNTPNTPMVPTPGSSPKARALRRAARSALVDAFRHFVLSELVRRFYAGSNTRFSTGQEVGPQMYTYTLENHHRRERGGFCVWILHSMRRRALERMDLILEEAGPPPPEERRRFSEEVIPGFCPTTMDVPSSFSDEEDEEPMVESPISMGEASKFPLDAELDMMEREADENLAWSMSDKQPEGYPKRPSINPRRASTASVSTEDSSESGSTSRSTSSMSTVSTAPSSVESEPDVKEELSPSPPAKDVPLSMYRPQYSSHHVLGSNIRHLSPKAKNEYTQLYDLRTRLGQLVQFAASQSRVAADEVRNRLDVLAVRSRRRAWLNKALKGPLIQAGVAGGSMFGLATPFRSSPLARYMFSADDLARRSSPISGSTCSSTSSLSSAYFRTVSSVSSSASSVSASSLSKSTSPFPTSRPRIRPKIDYSATFAAAIVDCVGPETSDGNAYGNEVGPDGAEIKGLTTTTVDCCSSSLKKLRVHHVQGGIIEELTKRLFCLRDPLSLRRLRVVNSSRSARNWIIRTMNSL</sequence>
<proteinExistence type="predicted"/>
<evidence type="ECO:0000313" key="2">
    <source>
        <dbReference type="EMBL" id="KAF9485598.1"/>
    </source>
</evidence>
<feature type="region of interest" description="Disordered" evidence="1">
    <location>
        <begin position="180"/>
        <end position="231"/>
    </location>
</feature>
<name>A0A9P5ZCL1_9AGAR</name>
<reference evidence="2" key="1">
    <citation type="submission" date="2020-11" db="EMBL/GenBank/DDBJ databases">
        <authorList>
            <consortium name="DOE Joint Genome Institute"/>
            <person name="Ahrendt S."/>
            <person name="Riley R."/>
            <person name="Andreopoulos W."/>
            <person name="Labutti K."/>
            <person name="Pangilinan J."/>
            <person name="Ruiz-Duenas F.J."/>
            <person name="Barrasa J.M."/>
            <person name="Sanchez-Garcia M."/>
            <person name="Camarero S."/>
            <person name="Miyauchi S."/>
            <person name="Serrano A."/>
            <person name="Linde D."/>
            <person name="Babiker R."/>
            <person name="Drula E."/>
            <person name="Ayuso-Fernandez I."/>
            <person name="Pacheco R."/>
            <person name="Padilla G."/>
            <person name="Ferreira P."/>
            <person name="Barriuso J."/>
            <person name="Kellner H."/>
            <person name="Castanera R."/>
            <person name="Alfaro M."/>
            <person name="Ramirez L."/>
            <person name="Pisabarro A.G."/>
            <person name="Kuo A."/>
            <person name="Tritt A."/>
            <person name="Lipzen A."/>
            <person name="He G."/>
            <person name="Yan M."/>
            <person name="Ng V."/>
            <person name="Cullen D."/>
            <person name="Martin F."/>
            <person name="Rosso M.-N."/>
            <person name="Henrissat B."/>
            <person name="Hibbett D."/>
            <person name="Martinez A.T."/>
            <person name="Grigoriev I.V."/>
        </authorList>
    </citation>
    <scope>NUCLEOTIDE SEQUENCE</scope>
    <source>
        <strain evidence="2">CIRM-BRFM 674</strain>
    </source>
</reference>
<evidence type="ECO:0000313" key="3">
    <source>
        <dbReference type="Proteomes" id="UP000807469"/>
    </source>
</evidence>
<feature type="compositionally biased region" description="Polar residues" evidence="1">
    <location>
        <begin position="210"/>
        <end position="225"/>
    </location>
</feature>